<evidence type="ECO:0000256" key="7">
    <source>
        <dbReference type="SAM" id="Phobius"/>
    </source>
</evidence>
<organism evidence="8 9">
    <name type="scientific">bacterium (Candidatus Ratteibacteria) CG01_land_8_20_14_3_00_40_19</name>
    <dbReference type="NCBI Taxonomy" id="2014290"/>
    <lineage>
        <taxon>Bacteria</taxon>
        <taxon>Candidatus Ratteibacteria</taxon>
    </lineage>
</organism>
<comment type="subcellular location">
    <subcellularLocation>
        <location evidence="1">Cell membrane</location>
        <topology evidence="1">Multi-pass membrane protein</topology>
    </subcellularLocation>
</comment>
<keyword evidence="3" id="KW-1003">Cell membrane</keyword>
<dbReference type="PANTHER" id="PTHR43663:SF1">
    <property type="entry name" value="CHROMATE TRANSPORTER"/>
    <property type="match status" value="1"/>
</dbReference>
<gene>
    <name evidence="8" type="ORF">COS11_04220</name>
</gene>
<evidence type="ECO:0000256" key="4">
    <source>
        <dbReference type="ARBA" id="ARBA00022692"/>
    </source>
</evidence>
<dbReference type="PANTHER" id="PTHR43663">
    <property type="entry name" value="CHROMATE TRANSPORT PROTEIN-RELATED"/>
    <property type="match status" value="1"/>
</dbReference>
<evidence type="ECO:0000256" key="3">
    <source>
        <dbReference type="ARBA" id="ARBA00022475"/>
    </source>
</evidence>
<dbReference type="Pfam" id="PF02417">
    <property type="entry name" value="Chromate_transp"/>
    <property type="match status" value="1"/>
</dbReference>
<evidence type="ECO:0000313" key="8">
    <source>
        <dbReference type="EMBL" id="PIV64049.1"/>
    </source>
</evidence>
<dbReference type="Proteomes" id="UP000228886">
    <property type="component" value="Unassembled WGS sequence"/>
</dbReference>
<feature type="transmembrane region" description="Helical" evidence="7">
    <location>
        <begin position="81"/>
        <end position="99"/>
    </location>
</feature>
<keyword evidence="4 7" id="KW-0812">Transmembrane</keyword>
<name>A0A2M7E8J8_9BACT</name>
<evidence type="ECO:0000313" key="9">
    <source>
        <dbReference type="Proteomes" id="UP000228886"/>
    </source>
</evidence>
<protein>
    <submittedName>
        <fullName evidence="8">Chromate transporter</fullName>
    </submittedName>
</protein>
<sequence length="179" mass="19856">MRGNFEIPYNKLFITFLKVGLFTIGSGYSMLVLAQRYVVEYYHWLTIQEFTDLVAMSEIIPGPIMVNLATYVGTKVAGIKGAILSTLGLIAIPFLALYIIALKYSQFKDYPVIQNLLKIIRPMAIGFITVAILKLFKTSITDLKTAFVAIIVIVLTAVFKVNPIFTVIGGIILGFLVKL</sequence>
<dbReference type="InterPro" id="IPR003370">
    <property type="entry name" value="Chromate_transpt"/>
</dbReference>
<feature type="transmembrane region" description="Helical" evidence="7">
    <location>
        <begin position="12"/>
        <end position="33"/>
    </location>
</feature>
<evidence type="ECO:0000256" key="2">
    <source>
        <dbReference type="ARBA" id="ARBA00005262"/>
    </source>
</evidence>
<proteinExistence type="inferred from homology"/>
<keyword evidence="5 7" id="KW-1133">Transmembrane helix</keyword>
<dbReference type="AlphaFoldDB" id="A0A2M7E8J8"/>
<accession>A0A2M7E8J8</accession>
<dbReference type="GO" id="GO:0015109">
    <property type="term" value="F:chromate transmembrane transporter activity"/>
    <property type="evidence" value="ECO:0007669"/>
    <property type="project" value="InterPro"/>
</dbReference>
<reference evidence="9" key="1">
    <citation type="submission" date="2017-09" db="EMBL/GenBank/DDBJ databases">
        <title>Depth-based differentiation of microbial function through sediment-hosted aquifers and enrichment of novel symbionts in the deep terrestrial subsurface.</title>
        <authorList>
            <person name="Probst A.J."/>
            <person name="Ladd B."/>
            <person name="Jarett J.K."/>
            <person name="Geller-Mcgrath D.E."/>
            <person name="Sieber C.M.K."/>
            <person name="Emerson J.B."/>
            <person name="Anantharaman K."/>
            <person name="Thomas B.C."/>
            <person name="Malmstrom R."/>
            <person name="Stieglmeier M."/>
            <person name="Klingl A."/>
            <person name="Woyke T."/>
            <person name="Ryan C.M."/>
            <person name="Banfield J.F."/>
        </authorList>
    </citation>
    <scope>NUCLEOTIDE SEQUENCE [LARGE SCALE GENOMIC DNA]</scope>
</reference>
<dbReference type="GO" id="GO:0005886">
    <property type="term" value="C:plasma membrane"/>
    <property type="evidence" value="ECO:0007669"/>
    <property type="project" value="UniProtKB-SubCell"/>
</dbReference>
<evidence type="ECO:0000256" key="5">
    <source>
        <dbReference type="ARBA" id="ARBA00022989"/>
    </source>
</evidence>
<feature type="transmembrane region" description="Helical" evidence="7">
    <location>
        <begin position="148"/>
        <end position="177"/>
    </location>
</feature>
<feature type="transmembrane region" description="Helical" evidence="7">
    <location>
        <begin position="119"/>
        <end position="136"/>
    </location>
</feature>
<comment type="similarity">
    <text evidence="2">Belongs to the chromate ion transporter (CHR) (TC 2.A.51) family.</text>
</comment>
<dbReference type="EMBL" id="PETL01000205">
    <property type="protein sequence ID" value="PIV64049.1"/>
    <property type="molecule type" value="Genomic_DNA"/>
</dbReference>
<keyword evidence="6 7" id="KW-0472">Membrane</keyword>
<dbReference type="InterPro" id="IPR052518">
    <property type="entry name" value="CHR_Transporter"/>
</dbReference>
<evidence type="ECO:0000256" key="6">
    <source>
        <dbReference type="ARBA" id="ARBA00023136"/>
    </source>
</evidence>
<evidence type="ECO:0000256" key="1">
    <source>
        <dbReference type="ARBA" id="ARBA00004651"/>
    </source>
</evidence>
<comment type="caution">
    <text evidence="8">The sequence shown here is derived from an EMBL/GenBank/DDBJ whole genome shotgun (WGS) entry which is preliminary data.</text>
</comment>